<dbReference type="EMBL" id="CP001867">
    <property type="protein sequence ID" value="ADB74524.1"/>
    <property type="molecule type" value="Genomic_DNA"/>
</dbReference>
<feature type="region of interest" description="Disordered" evidence="1">
    <location>
        <begin position="52"/>
        <end position="71"/>
    </location>
</feature>
<dbReference type="OrthoDB" id="3266819at2"/>
<evidence type="ECO:0000256" key="1">
    <source>
        <dbReference type="SAM" id="MobiDB-lite"/>
    </source>
</evidence>
<reference evidence="3" key="2">
    <citation type="submission" date="2010-01" db="EMBL/GenBank/DDBJ databases">
        <title>The complete genome of Geodermatophilus obscurus DSM 43160.</title>
        <authorList>
            <consortium name="US DOE Joint Genome Institute (JGI-PGF)"/>
            <person name="Lucas S."/>
            <person name="Copeland A."/>
            <person name="Lapidus A."/>
            <person name="Glavina del Rio T."/>
            <person name="Dalin E."/>
            <person name="Tice H."/>
            <person name="Bruce D."/>
            <person name="Goodwin L."/>
            <person name="Pitluck S."/>
            <person name="Kyrpides N."/>
            <person name="Mavromatis K."/>
            <person name="Ivanova N."/>
            <person name="Munk A.C."/>
            <person name="Brettin T."/>
            <person name="Detter J.C."/>
            <person name="Han C."/>
            <person name="Larimer F."/>
            <person name="Land M."/>
            <person name="Hauser L."/>
            <person name="Markowitz V."/>
            <person name="Cheng J.-F."/>
            <person name="Hugenholtz P."/>
            <person name="Woyke T."/>
            <person name="Wu D."/>
            <person name="Jando M."/>
            <person name="Schneider S."/>
            <person name="Klenk H.-P."/>
            <person name="Eisen J.A."/>
        </authorList>
    </citation>
    <scope>NUCLEOTIDE SEQUENCE [LARGE SCALE GENOMIC DNA]</scope>
    <source>
        <strain evidence="3">ATCC 25078 / DSM 43160 / JCM 3152 / KCC A-0152 / KCTC 9177 / NBRC 13315 / NRRL B-3577 / G-20</strain>
    </source>
</reference>
<dbReference type="Proteomes" id="UP000001382">
    <property type="component" value="Chromosome"/>
</dbReference>
<protein>
    <recommendedName>
        <fullName evidence="4">DUF2505 domain-containing protein</fullName>
    </recommendedName>
</protein>
<dbReference type="AlphaFoldDB" id="D2SE52"/>
<evidence type="ECO:0000313" key="2">
    <source>
        <dbReference type="EMBL" id="ADB74524.1"/>
    </source>
</evidence>
<name>D2SE52_GEOOG</name>
<dbReference type="RefSeq" id="WP_012947964.1">
    <property type="nucleotide sequence ID" value="NC_013757.1"/>
</dbReference>
<dbReference type="HOGENOM" id="CLU_699723_0_0_11"/>
<organism evidence="2 3">
    <name type="scientific">Geodermatophilus obscurus (strain ATCC 25078 / DSM 43160 / JCM 3152 / CCUG 61914 / KCC A-0152 / KCTC 9177 / NBRC 13315 / NRRL B-3577 / G-20)</name>
    <dbReference type="NCBI Taxonomy" id="526225"/>
    <lineage>
        <taxon>Bacteria</taxon>
        <taxon>Bacillati</taxon>
        <taxon>Actinomycetota</taxon>
        <taxon>Actinomycetes</taxon>
        <taxon>Geodermatophilales</taxon>
        <taxon>Geodermatophilaceae</taxon>
        <taxon>Geodermatophilus</taxon>
    </lineage>
</organism>
<proteinExistence type="predicted"/>
<keyword evidence="3" id="KW-1185">Reference proteome</keyword>
<gene>
    <name evidence="2" type="ordered locus">Gobs_1815</name>
</gene>
<evidence type="ECO:0000313" key="3">
    <source>
        <dbReference type="Proteomes" id="UP000001382"/>
    </source>
</evidence>
<dbReference type="InterPro" id="IPR023393">
    <property type="entry name" value="START-like_dom_sf"/>
</dbReference>
<reference evidence="2 3" key="1">
    <citation type="journal article" date="2010" name="Stand. Genomic Sci.">
        <title>Complete genome sequence of Geodermatophilus obscurus type strain (G-20).</title>
        <authorList>
            <person name="Ivanova N."/>
            <person name="Sikorski J."/>
            <person name="Jando M."/>
            <person name="Munk C."/>
            <person name="Lapidus A."/>
            <person name="Glavina Del Rio T."/>
            <person name="Copeland A."/>
            <person name="Tice H."/>
            <person name="Cheng J.-F."/>
            <person name="Lucas S."/>
            <person name="Chen F."/>
            <person name="Nolan M."/>
            <person name="Bruce D."/>
            <person name="Goodwin L."/>
            <person name="Pitluck S."/>
            <person name="Mavromatis K."/>
            <person name="Mikhailova N."/>
            <person name="Pati A."/>
            <person name="Chen A."/>
            <person name="Palaniappan K."/>
            <person name="Land M."/>
            <person name="Hauser L."/>
            <person name="Chang Y.-J."/>
            <person name="Jeffries C.D."/>
            <person name="Meincke L."/>
            <person name="Brettin T."/>
            <person name="Detter J.C."/>
            <person name="Detter J.C."/>
            <person name="Rohde M."/>
            <person name="Goeker M."/>
            <person name="Bristow J."/>
            <person name="Eisen J.A."/>
            <person name="Markowitz V."/>
            <person name="Hugenholtz P."/>
            <person name="Kyrpides N.C."/>
            <person name="Klenk H.-P."/>
        </authorList>
    </citation>
    <scope>NUCLEOTIDE SEQUENCE [LARGE SCALE GENOMIC DNA]</scope>
    <source>
        <strain evidence="3">ATCC 25078 / DSM 43160 / JCM 3152 / KCC A-0152 / KCTC 9177 / NBRC 13315 / NRRL B-3577 / G-20</strain>
    </source>
</reference>
<dbReference type="STRING" id="526225.Gobs_1815"/>
<dbReference type="InterPro" id="IPR019639">
    <property type="entry name" value="DUF2505"/>
</dbReference>
<dbReference type="SUPFAM" id="SSF55961">
    <property type="entry name" value="Bet v1-like"/>
    <property type="match status" value="1"/>
</dbReference>
<dbReference type="Gene3D" id="3.30.530.20">
    <property type="match status" value="1"/>
</dbReference>
<sequence length="394" mass="42577">MEDDWDDSVSMRLAALALDRGRLTDDLVTALAVRGTLLVDLALRGRVRDTEDAVEFDDPPSGSAPADRLPAEGADSLTDLLRGGPVDQEELAAEHLRRGSWTVRRRLLGTRYVDCRADRTAADEQVLEEPRRREWTPEDAALAAVAGTLGLLATPQERAGEGLLAHTGPVRWLVDLVVDEVDRDHPGPVPARRGQLRRRNPGLTAGRVAHPADRGSTGARGLPVAGWRVSIDHTATFPAGPDDVLAVLTDEAFLRDYAQVLGARLESVESVPDGGSPRTTVRLVVPTLGIPAVFTRFVGREVAVADRRSWTADGDGGHRGVLQVETRILGRTAAVRGERRLRPTAAGTRSTVTGEAEVDAPVVGRQAEAAVRELAMVVLRREDDVLRRWLGTPD</sequence>
<feature type="region of interest" description="Disordered" evidence="1">
    <location>
        <begin position="185"/>
        <end position="219"/>
    </location>
</feature>
<accession>D2SE52</accession>
<evidence type="ECO:0008006" key="4">
    <source>
        <dbReference type="Google" id="ProtNLM"/>
    </source>
</evidence>
<dbReference type="KEGG" id="gob:Gobs_1815"/>
<dbReference type="Pfam" id="PF10698">
    <property type="entry name" value="DUF2505"/>
    <property type="match status" value="1"/>
</dbReference>